<dbReference type="Pfam" id="PF13873">
    <property type="entry name" value="Myb_DNA-bind_5"/>
    <property type="match status" value="1"/>
</dbReference>
<dbReference type="AlphaFoldDB" id="A0A9P0D0R5"/>
<sequence length="294" mass="34041">MREKSLLIQLVEKYKNIIENKKSDAISWKDKDEAWVKISQQFNANCPENIHRKKESLKKTYENLKKNIRKDVADEKIQIKKTGGGAVKIPLRDPTFERTLALINPKTVLGLSNTFDGDRDVHDIENHSTPSTSHGLLNAVTSSAKSKIEYIIEEESENEMLLTNSADQDEHMNNSKEKNITRIEEKQKETLNEADWGNVNPSLLKTPVTPVLKTKNRWSNRRRPAIKNQTSSQLAEEYTKLANIKSEVWEIDKENKLMEQKQKQELFILQKKNLLLDIELKELQIKKIKSEIIL</sequence>
<dbReference type="PANTHER" id="PTHR21411:SF0">
    <property type="entry name" value="REGULATORY PROTEIN ZESTE"/>
    <property type="match status" value="1"/>
</dbReference>
<comment type="function">
    <text evidence="5">Involved in transvection phenomena (= synapsis-dependent gene expression), where the synaptic pairing of chromosomes carrying genes with which zeste interacts influences the expression of these genes. Zeste binds to DNA and stimulates transcription from a nearby promoter.</text>
</comment>
<dbReference type="EMBL" id="OV651816">
    <property type="protein sequence ID" value="CAH1109753.1"/>
    <property type="molecule type" value="Genomic_DNA"/>
</dbReference>
<organism evidence="7 8">
    <name type="scientific">Psylliodes chrysocephalus</name>
    <dbReference type="NCBI Taxonomy" id="3402493"/>
    <lineage>
        <taxon>Eukaryota</taxon>
        <taxon>Metazoa</taxon>
        <taxon>Ecdysozoa</taxon>
        <taxon>Arthropoda</taxon>
        <taxon>Hexapoda</taxon>
        <taxon>Insecta</taxon>
        <taxon>Pterygota</taxon>
        <taxon>Neoptera</taxon>
        <taxon>Endopterygota</taxon>
        <taxon>Coleoptera</taxon>
        <taxon>Polyphaga</taxon>
        <taxon>Cucujiformia</taxon>
        <taxon>Chrysomeloidea</taxon>
        <taxon>Chrysomelidae</taxon>
        <taxon>Galerucinae</taxon>
        <taxon>Alticini</taxon>
        <taxon>Psylliodes</taxon>
    </lineage>
</organism>
<dbReference type="OrthoDB" id="6769707at2759"/>
<evidence type="ECO:0000313" key="8">
    <source>
        <dbReference type="Proteomes" id="UP001153636"/>
    </source>
</evidence>
<dbReference type="PANTHER" id="PTHR21411">
    <property type="entry name" value="APONTIC"/>
    <property type="match status" value="1"/>
</dbReference>
<evidence type="ECO:0000259" key="6">
    <source>
        <dbReference type="Pfam" id="PF13873"/>
    </source>
</evidence>
<gene>
    <name evidence="7" type="ORF">PSYICH_LOCUS9941</name>
</gene>
<reference evidence="7" key="1">
    <citation type="submission" date="2022-01" db="EMBL/GenBank/DDBJ databases">
        <authorList>
            <person name="King R."/>
        </authorList>
    </citation>
    <scope>NUCLEOTIDE SEQUENCE</scope>
</reference>
<protein>
    <recommendedName>
        <fullName evidence="2">Regulatory protein zeste</fullName>
    </recommendedName>
</protein>
<keyword evidence="4" id="KW-0804">Transcription</keyword>
<dbReference type="InterPro" id="IPR028002">
    <property type="entry name" value="Myb_DNA-bind_5"/>
</dbReference>
<keyword evidence="8" id="KW-1185">Reference proteome</keyword>
<evidence type="ECO:0000256" key="4">
    <source>
        <dbReference type="ARBA" id="ARBA00023163"/>
    </source>
</evidence>
<proteinExistence type="predicted"/>
<evidence type="ECO:0000256" key="5">
    <source>
        <dbReference type="ARBA" id="ARBA00025466"/>
    </source>
</evidence>
<comment type="subunit">
    <text evidence="1">Self-associates forming complexes of several hundred monomers.</text>
</comment>
<evidence type="ECO:0000313" key="7">
    <source>
        <dbReference type="EMBL" id="CAH1109753.1"/>
    </source>
</evidence>
<keyword evidence="3" id="KW-0805">Transcription regulation</keyword>
<feature type="domain" description="Myb/SANT-like DNA-binding" evidence="6">
    <location>
        <begin position="2"/>
        <end position="73"/>
    </location>
</feature>
<dbReference type="Proteomes" id="UP001153636">
    <property type="component" value="Chromosome 4"/>
</dbReference>
<accession>A0A9P0D0R5</accession>
<evidence type="ECO:0000256" key="3">
    <source>
        <dbReference type="ARBA" id="ARBA00023015"/>
    </source>
</evidence>
<evidence type="ECO:0000256" key="1">
    <source>
        <dbReference type="ARBA" id="ARBA00011764"/>
    </source>
</evidence>
<evidence type="ECO:0000256" key="2">
    <source>
        <dbReference type="ARBA" id="ARBA00016807"/>
    </source>
</evidence>
<name>A0A9P0D0R5_9CUCU</name>